<organism evidence="3 4">
    <name type="scientific">Actinomadura logoneensis</name>
    <dbReference type="NCBI Taxonomy" id="2293572"/>
    <lineage>
        <taxon>Bacteria</taxon>
        <taxon>Bacillati</taxon>
        <taxon>Actinomycetota</taxon>
        <taxon>Actinomycetes</taxon>
        <taxon>Streptosporangiales</taxon>
        <taxon>Thermomonosporaceae</taxon>
        <taxon>Actinomadura</taxon>
    </lineage>
</organism>
<dbReference type="EMBL" id="QURH01000268">
    <property type="protein sequence ID" value="RFU40678.1"/>
    <property type="molecule type" value="Genomic_DNA"/>
</dbReference>
<accession>A0A372JMV1</accession>
<dbReference type="GO" id="GO:0046872">
    <property type="term" value="F:metal ion binding"/>
    <property type="evidence" value="ECO:0007669"/>
    <property type="project" value="InterPro"/>
</dbReference>
<keyword evidence="4" id="KW-1185">Reference proteome</keyword>
<dbReference type="InterPro" id="IPR017517">
    <property type="entry name" value="Maleyloyr_isom"/>
</dbReference>
<dbReference type="Proteomes" id="UP000261811">
    <property type="component" value="Unassembled WGS sequence"/>
</dbReference>
<evidence type="ECO:0000313" key="4">
    <source>
        <dbReference type="Proteomes" id="UP000261811"/>
    </source>
</evidence>
<name>A0A372JMV1_9ACTN</name>
<comment type="caution">
    <text evidence="3">The sequence shown here is derived from an EMBL/GenBank/DDBJ whole genome shotgun (WGS) entry which is preliminary data.</text>
</comment>
<feature type="domain" description="Mycothiol-dependent maleylpyruvate isomerase metal-binding" evidence="2">
    <location>
        <begin position="12"/>
        <end position="131"/>
    </location>
</feature>
<keyword evidence="3" id="KW-0413">Isomerase</keyword>
<dbReference type="PANTHER" id="PTHR40758">
    <property type="entry name" value="CONSERVED PROTEIN"/>
    <property type="match status" value="1"/>
</dbReference>
<dbReference type="NCBIfam" id="TIGR03083">
    <property type="entry name" value="maleylpyruvate isomerase family mycothiol-dependent enzyme"/>
    <property type="match status" value="1"/>
</dbReference>
<sequence length="255" mass="27828">MWTHERYCDETGQEAAAFATALEGADPDAPVPTCPGWTVRDLAHHLGMTQRWAEMLVRTLAPRRVPQSRAGQPPENDADLASWFAEGGTALVATLRAADPDAEMWSWAGDPHAGFWSRRMLFETAVHRADLFLALGRGFALTGETAADGVDEFLANLPYTTPFAPHVDRLRGDGQTLAFTAADTGDRWTVALDKDRFGWRRTSAADDVHADAAVRASTASDLYLFFWGRLTADRPGISVAGDGDLLARWVENSAI</sequence>
<protein>
    <submittedName>
        <fullName evidence="3">Maleylpyruvate isomerase family mycothiol-dependent enzyme</fullName>
    </submittedName>
</protein>
<evidence type="ECO:0000313" key="3">
    <source>
        <dbReference type="EMBL" id="RFU40678.1"/>
    </source>
</evidence>
<keyword evidence="3" id="KW-0670">Pyruvate</keyword>
<dbReference type="Pfam" id="PF11716">
    <property type="entry name" value="MDMPI_N"/>
    <property type="match status" value="1"/>
</dbReference>
<dbReference type="GO" id="GO:0005886">
    <property type="term" value="C:plasma membrane"/>
    <property type="evidence" value="ECO:0007669"/>
    <property type="project" value="TreeGrafter"/>
</dbReference>
<dbReference type="Gene3D" id="1.20.120.450">
    <property type="entry name" value="dinb family like domain"/>
    <property type="match status" value="1"/>
</dbReference>
<dbReference type="GO" id="GO:0016853">
    <property type="term" value="F:isomerase activity"/>
    <property type="evidence" value="ECO:0007669"/>
    <property type="project" value="UniProtKB-KW"/>
</dbReference>
<dbReference type="InterPro" id="IPR010872">
    <property type="entry name" value="MDMPI_C-term_domain"/>
</dbReference>
<dbReference type="InterPro" id="IPR034660">
    <property type="entry name" value="DinB/YfiT-like"/>
</dbReference>
<dbReference type="AlphaFoldDB" id="A0A372JMV1"/>
<dbReference type="PANTHER" id="PTHR40758:SF1">
    <property type="entry name" value="CONSERVED PROTEIN"/>
    <property type="match status" value="1"/>
</dbReference>
<dbReference type="Pfam" id="PF07398">
    <property type="entry name" value="MDMPI_C"/>
    <property type="match status" value="1"/>
</dbReference>
<evidence type="ECO:0000259" key="2">
    <source>
        <dbReference type="Pfam" id="PF11716"/>
    </source>
</evidence>
<dbReference type="InterPro" id="IPR024344">
    <property type="entry name" value="MDMPI_metal-binding"/>
</dbReference>
<reference evidence="3 4" key="1">
    <citation type="submission" date="2018-08" db="EMBL/GenBank/DDBJ databases">
        <title>Actinomadura jelena sp. nov., a novel Actinomycete isolated from soil in Chad.</title>
        <authorList>
            <person name="Shi L."/>
        </authorList>
    </citation>
    <scope>NUCLEOTIDE SEQUENCE [LARGE SCALE GENOMIC DNA]</scope>
    <source>
        <strain evidence="3 4">NEAU-G17</strain>
    </source>
</reference>
<evidence type="ECO:0000259" key="1">
    <source>
        <dbReference type="Pfam" id="PF07398"/>
    </source>
</evidence>
<feature type="domain" description="MDMPI C-terminal" evidence="1">
    <location>
        <begin position="144"/>
        <end position="248"/>
    </location>
</feature>
<proteinExistence type="predicted"/>
<dbReference type="OrthoDB" id="3671213at2"/>
<dbReference type="SUPFAM" id="SSF109854">
    <property type="entry name" value="DinB/YfiT-like putative metalloenzymes"/>
    <property type="match status" value="1"/>
</dbReference>
<gene>
    <name evidence="3" type="ORF">DZF91_15920</name>
</gene>